<dbReference type="Pfam" id="PF00067">
    <property type="entry name" value="p450"/>
    <property type="match status" value="1"/>
</dbReference>
<dbReference type="GO" id="GO:0005506">
    <property type="term" value="F:iron ion binding"/>
    <property type="evidence" value="ECO:0007669"/>
    <property type="project" value="InterPro"/>
</dbReference>
<name>A0A560ESN5_9PROT</name>
<comment type="caution">
    <text evidence="3">The sequence shown here is derived from an EMBL/GenBank/DDBJ whole genome shotgun (WGS) entry which is preliminary data.</text>
</comment>
<evidence type="ECO:0000313" key="4">
    <source>
        <dbReference type="Proteomes" id="UP000319859"/>
    </source>
</evidence>
<evidence type="ECO:0000313" key="3">
    <source>
        <dbReference type="EMBL" id="TWB12393.1"/>
    </source>
</evidence>
<dbReference type="Gene3D" id="1.10.630.10">
    <property type="entry name" value="Cytochrome P450"/>
    <property type="match status" value="1"/>
</dbReference>
<accession>A0A560ESN5</accession>
<keyword evidence="2" id="KW-0560">Oxidoreductase</keyword>
<dbReference type="GO" id="GO:0016705">
    <property type="term" value="F:oxidoreductase activity, acting on paired donors, with incorporation or reduction of molecular oxygen"/>
    <property type="evidence" value="ECO:0007669"/>
    <property type="project" value="InterPro"/>
</dbReference>
<sequence>MDTFDIRPAGAPTFNPFDPRFIEDPYPTYRRLREQAPVFSLPGCLGRDWIVTGHREIEQILADPACLVDDLPLRVRRLASEGAADDDVAPLCDALAHWLFFMDEPAHGDARRRIARHFSKIAAERLRPILRNHVDTHLTPEALDGGLNVLPALAGPLPALAAALMLGWEDVDAAQLARLSSGIFTVFTQPLPLARYVLIGRQYAELRDLVADLLAQRTRCPRDDLATLLLDLEAEGTLDREWTMAICAMLLSVGQDTAQSLIANALNALATHPDQAAALAAHPDLAGKAARELSRYDAPVQMIVRTAAADMRLGDAHIPAGGRLHLFLGAALRDPRMLAQAETLDIRRGEFSMLAFGGGAHFCLGSHLALLELEIVLGRLAPLIAGRRLVRDVIAWQRYPHMRGPTRLVIRTRE</sequence>
<dbReference type="InterPro" id="IPR001128">
    <property type="entry name" value="Cyt_P450"/>
</dbReference>
<organism evidence="3 4">
    <name type="scientific">Nitrospirillum amazonense</name>
    <dbReference type="NCBI Taxonomy" id="28077"/>
    <lineage>
        <taxon>Bacteria</taxon>
        <taxon>Pseudomonadati</taxon>
        <taxon>Pseudomonadota</taxon>
        <taxon>Alphaproteobacteria</taxon>
        <taxon>Rhodospirillales</taxon>
        <taxon>Azospirillaceae</taxon>
        <taxon>Nitrospirillum</taxon>
    </lineage>
</organism>
<keyword evidence="2" id="KW-0408">Iron</keyword>
<protein>
    <recommendedName>
        <fullName evidence="5">Cytochrome P450</fullName>
    </recommendedName>
</protein>
<dbReference type="PRINTS" id="PR00359">
    <property type="entry name" value="BP450"/>
</dbReference>
<proteinExistence type="inferred from homology"/>
<evidence type="ECO:0000256" key="1">
    <source>
        <dbReference type="ARBA" id="ARBA00010617"/>
    </source>
</evidence>
<dbReference type="OrthoDB" id="9764248at2"/>
<dbReference type="RefSeq" id="WP_145753391.1">
    <property type="nucleotide sequence ID" value="NZ_VITN01000024.1"/>
</dbReference>
<dbReference type="AlphaFoldDB" id="A0A560ESN5"/>
<dbReference type="InterPro" id="IPR036396">
    <property type="entry name" value="Cyt_P450_sf"/>
</dbReference>
<comment type="similarity">
    <text evidence="1 2">Belongs to the cytochrome P450 family.</text>
</comment>
<dbReference type="GO" id="GO:0020037">
    <property type="term" value="F:heme binding"/>
    <property type="evidence" value="ECO:0007669"/>
    <property type="project" value="InterPro"/>
</dbReference>
<dbReference type="PROSITE" id="PS00086">
    <property type="entry name" value="CYTOCHROME_P450"/>
    <property type="match status" value="1"/>
</dbReference>
<gene>
    <name evidence="3" type="ORF">FBZ89_1246</name>
</gene>
<dbReference type="InterPro" id="IPR017972">
    <property type="entry name" value="Cyt_P450_CS"/>
</dbReference>
<dbReference type="SUPFAM" id="SSF48264">
    <property type="entry name" value="Cytochrome P450"/>
    <property type="match status" value="1"/>
</dbReference>
<keyword evidence="2" id="KW-0349">Heme</keyword>
<dbReference type="InterPro" id="IPR002397">
    <property type="entry name" value="Cyt_P450_B"/>
</dbReference>
<keyword evidence="2" id="KW-0479">Metal-binding</keyword>
<reference evidence="3 4" key="1">
    <citation type="submission" date="2019-06" db="EMBL/GenBank/DDBJ databases">
        <title>Genomic Encyclopedia of Type Strains, Phase IV (KMG-V): Genome sequencing to study the core and pangenomes of soil and plant-associated prokaryotes.</title>
        <authorList>
            <person name="Whitman W."/>
        </authorList>
    </citation>
    <scope>NUCLEOTIDE SEQUENCE [LARGE SCALE GENOMIC DNA]</scope>
    <source>
        <strain evidence="3 4">BR 11880</strain>
    </source>
</reference>
<dbReference type="EMBL" id="VITN01000024">
    <property type="protein sequence ID" value="TWB12393.1"/>
    <property type="molecule type" value="Genomic_DNA"/>
</dbReference>
<keyword evidence="2" id="KW-0503">Monooxygenase</keyword>
<dbReference type="GO" id="GO:0004497">
    <property type="term" value="F:monooxygenase activity"/>
    <property type="evidence" value="ECO:0007669"/>
    <property type="project" value="UniProtKB-KW"/>
</dbReference>
<dbReference type="Proteomes" id="UP000319859">
    <property type="component" value="Unassembled WGS sequence"/>
</dbReference>
<dbReference type="PANTHER" id="PTHR46696">
    <property type="entry name" value="P450, PUTATIVE (EUROFUNG)-RELATED"/>
    <property type="match status" value="1"/>
</dbReference>
<evidence type="ECO:0000256" key="2">
    <source>
        <dbReference type="RuleBase" id="RU000461"/>
    </source>
</evidence>
<evidence type="ECO:0008006" key="5">
    <source>
        <dbReference type="Google" id="ProtNLM"/>
    </source>
</evidence>
<dbReference type="PANTHER" id="PTHR46696:SF1">
    <property type="entry name" value="CYTOCHROME P450 YJIB-RELATED"/>
    <property type="match status" value="1"/>
</dbReference>